<sequence>MPKTSDTFYLRTTKDVGNTNAYHEKELDLGAFVDPLGASVLRIHSVSIVYSDNTGRSTELAANETGAVQWQLATQNQTDIVLASDKSIVSSGRLLCFNDQGTQKLPSYASDSVDLSPQTYKNGYLIGVDTLYFGGSASTSWAGDQYVSIILECTTEKLNKESAVALALSQQ</sequence>
<name>S4TFC8_9VIRU</name>
<dbReference type="EMBL" id="JX904483">
    <property type="protein sequence ID" value="AGA18412.1"/>
    <property type="molecule type" value="Genomic_DNA"/>
</dbReference>
<organism evidence="1">
    <name type="scientific">uncultured marine virus</name>
    <dbReference type="NCBI Taxonomy" id="186617"/>
    <lineage>
        <taxon>Viruses</taxon>
        <taxon>environmental samples</taxon>
    </lineage>
</organism>
<evidence type="ECO:0000313" key="1">
    <source>
        <dbReference type="EMBL" id="AGA18412.1"/>
    </source>
</evidence>
<proteinExistence type="predicted"/>
<accession>S4TFC8</accession>
<protein>
    <submittedName>
        <fullName evidence="1">Uncharacterized protein</fullName>
    </submittedName>
</protein>
<reference evidence="1" key="1">
    <citation type="journal article" date="2013" name="ISME J.">
        <title>Previously unknown and highly divergent ssDNA viruses populate the oceans.</title>
        <authorList>
            <person name="Labonte J.M."/>
            <person name="Suttle C.A."/>
        </authorList>
    </citation>
    <scope>NUCLEOTIDE SEQUENCE</scope>
</reference>